<comment type="caution">
    <text evidence="3">The sequence shown here is derived from an EMBL/GenBank/DDBJ whole genome shotgun (WGS) entry which is preliminary data.</text>
</comment>
<dbReference type="EMBL" id="ABCC02000021">
    <property type="protein sequence ID" value="EDP17695.1"/>
    <property type="molecule type" value="Genomic_DNA"/>
</dbReference>
<dbReference type="Pfam" id="PF21784">
    <property type="entry name" value="Bflower"/>
    <property type="match status" value="1"/>
</dbReference>
<sequence>MEINGENGSMTLYDRNGTPAAYIDSDGEHIYLFDGKPAAYLNEDAVYGFGGTQYGWFEKGWIRDLDGYCVMFTDEARTQGPAKPSRHETPAKWARAARPVRRSRETKRSKTAYKAAWSEIAAGDFLSGNS</sequence>
<organism evidence="3 4">
    <name type="scientific">Enterocloster bolteae (strain ATCC BAA-613 / DSM 15670 / CCUG 46953 / JCM 12243 / WAL 16351)</name>
    <name type="common">Clostridium bolteae</name>
    <dbReference type="NCBI Taxonomy" id="411902"/>
    <lineage>
        <taxon>Bacteria</taxon>
        <taxon>Bacillati</taxon>
        <taxon>Bacillota</taxon>
        <taxon>Clostridia</taxon>
        <taxon>Lachnospirales</taxon>
        <taxon>Lachnospiraceae</taxon>
        <taxon>Enterocloster</taxon>
    </lineage>
</organism>
<dbReference type="HOGENOM" id="CLU_148548_0_0_9"/>
<evidence type="ECO:0000313" key="3">
    <source>
        <dbReference type="EMBL" id="EDP17695.1"/>
    </source>
</evidence>
<evidence type="ECO:0000313" key="4">
    <source>
        <dbReference type="Proteomes" id="UP000005396"/>
    </source>
</evidence>
<name>A8RMK0_ENTBW</name>
<proteinExistence type="predicted"/>
<reference evidence="3 4" key="1">
    <citation type="submission" date="2007-08" db="EMBL/GenBank/DDBJ databases">
        <authorList>
            <person name="Fulton L."/>
            <person name="Clifton S."/>
            <person name="Fulton B."/>
            <person name="Xu J."/>
            <person name="Minx P."/>
            <person name="Pepin K.H."/>
            <person name="Johnson M."/>
            <person name="Thiruvilangam P."/>
            <person name="Bhonagiri V."/>
            <person name="Nash W.E."/>
            <person name="Mardis E.R."/>
            <person name="Wilson R.K."/>
        </authorList>
    </citation>
    <scope>NUCLEOTIDE SEQUENCE [LARGE SCALE GENOMIC DNA]</scope>
    <source>
        <strain evidence="4">ATCC BAA-613 / DSM 15670 / CCUG 46953 / JCM 12243 / WAL 16351</strain>
    </source>
</reference>
<dbReference type="AlphaFoldDB" id="A8RMK0"/>
<dbReference type="eggNOG" id="ENOG5030ZMB">
    <property type="taxonomic scope" value="Bacteria"/>
</dbReference>
<accession>A8RMK0</accession>
<evidence type="ECO:0000259" key="2">
    <source>
        <dbReference type="Pfam" id="PF21784"/>
    </source>
</evidence>
<protein>
    <recommendedName>
        <fullName evidence="2">4-fold beta flower domain-containing protein</fullName>
    </recommendedName>
</protein>
<reference evidence="3 4" key="2">
    <citation type="submission" date="2007-09" db="EMBL/GenBank/DDBJ databases">
        <title>Draft genome sequence of Clostridium bolteae (ATCC BAA-613).</title>
        <authorList>
            <person name="Sudarsanam P."/>
            <person name="Ley R."/>
            <person name="Guruge J."/>
            <person name="Turnbaugh P.J."/>
            <person name="Mahowald M."/>
            <person name="Liep D."/>
            <person name="Gordon J."/>
        </authorList>
    </citation>
    <scope>NUCLEOTIDE SEQUENCE [LARGE SCALE GENOMIC DNA]</scope>
    <source>
        <strain evidence="4">ATCC BAA-613 / DSM 15670 / CCUG 46953 / JCM 12243 / WAL 16351</strain>
    </source>
</reference>
<dbReference type="InterPro" id="IPR048911">
    <property type="entry name" value="Bflower"/>
</dbReference>
<dbReference type="PaxDb" id="411902-CLOBOL_01935"/>
<evidence type="ECO:0000256" key="1">
    <source>
        <dbReference type="SAM" id="MobiDB-lite"/>
    </source>
</evidence>
<dbReference type="Proteomes" id="UP000005396">
    <property type="component" value="Unassembled WGS sequence"/>
</dbReference>
<feature type="domain" description="4-fold beta flower" evidence="2">
    <location>
        <begin position="11"/>
        <end position="126"/>
    </location>
</feature>
<feature type="region of interest" description="Disordered" evidence="1">
    <location>
        <begin position="77"/>
        <end position="109"/>
    </location>
</feature>
<gene>
    <name evidence="3" type="ORF">CLOBOL_01935</name>
</gene>